<organism evidence="2 3">
    <name type="scientific">Komarekiella delphini-convector SJRDD-AB1</name>
    <dbReference type="NCBI Taxonomy" id="2593771"/>
    <lineage>
        <taxon>Bacteria</taxon>
        <taxon>Bacillati</taxon>
        <taxon>Cyanobacteriota</taxon>
        <taxon>Cyanophyceae</taxon>
        <taxon>Nostocales</taxon>
        <taxon>Nostocaceae</taxon>
        <taxon>Komarekiella</taxon>
        <taxon>Komarekiella delphini-convector</taxon>
    </lineage>
</organism>
<dbReference type="Proteomes" id="UP001165986">
    <property type="component" value="Unassembled WGS sequence"/>
</dbReference>
<evidence type="ECO:0000313" key="2">
    <source>
        <dbReference type="EMBL" id="MBD6617511.1"/>
    </source>
</evidence>
<keyword evidence="3" id="KW-1185">Reference proteome</keyword>
<name>A0AA40SYD3_9NOST</name>
<gene>
    <name evidence="2" type="ORF">FNW02_17185</name>
</gene>
<evidence type="ECO:0000256" key="1">
    <source>
        <dbReference type="SAM" id="MobiDB-lite"/>
    </source>
</evidence>
<dbReference type="InterPro" id="IPR011049">
    <property type="entry name" value="Serralysin-like_metalloprot_C"/>
</dbReference>
<feature type="region of interest" description="Disordered" evidence="1">
    <location>
        <begin position="1"/>
        <end position="29"/>
    </location>
</feature>
<feature type="region of interest" description="Disordered" evidence="1">
    <location>
        <begin position="105"/>
        <end position="172"/>
    </location>
</feature>
<dbReference type="AlphaFoldDB" id="A0AA40SYD3"/>
<protein>
    <submittedName>
        <fullName evidence="2">Uncharacterized protein</fullName>
    </submittedName>
</protein>
<dbReference type="Gene3D" id="2.150.10.10">
    <property type="entry name" value="Serralysin-like metalloprotease, C-terminal"/>
    <property type="match status" value="1"/>
</dbReference>
<feature type="compositionally biased region" description="Polar residues" evidence="1">
    <location>
        <begin position="147"/>
        <end position="167"/>
    </location>
</feature>
<dbReference type="EMBL" id="VJXY01000017">
    <property type="protein sequence ID" value="MBD6617511.1"/>
    <property type="molecule type" value="Genomic_DNA"/>
</dbReference>
<comment type="caution">
    <text evidence="2">The sequence shown here is derived from an EMBL/GenBank/DDBJ whole genome shotgun (WGS) entry which is preliminary data.</text>
</comment>
<dbReference type="RefSeq" id="WP_191758724.1">
    <property type="nucleotide sequence ID" value="NZ_VJXY01000017.1"/>
</dbReference>
<proteinExistence type="predicted"/>
<accession>A0AA40SYD3</accession>
<reference evidence="2" key="1">
    <citation type="submission" date="2019-07" db="EMBL/GenBank/DDBJ databases">
        <title>Toxilogical consequences of a new and cryptic species of cyanobacteria (Komarekiella delphini-convector) recovered from the epidermis of a bottlenose dolphin and 1500 ft. in the air.</title>
        <authorList>
            <person name="Brown A.O."/>
            <person name="Dvorak P."/>
            <person name="Villanueva C.D."/>
            <person name="Foss A.J."/>
            <person name="Garvey A.D."/>
            <person name="Gibson Q.A."/>
            <person name="Johansen J.R."/>
            <person name="Casamatta D.A."/>
        </authorList>
    </citation>
    <scope>NUCLEOTIDE SEQUENCE</scope>
    <source>
        <strain evidence="2">SJRDD-AB1</strain>
    </source>
</reference>
<evidence type="ECO:0000313" key="3">
    <source>
        <dbReference type="Proteomes" id="UP001165986"/>
    </source>
</evidence>
<sequence length="416" mass="42840">MKTSTINSINGGGNTSSGGNLSSRSPFESLDFLGGTGNASGANSSNIPGGGINPFAGDAGSKIQQLVSNRLKLVLGEDFFKDTNKALASGGNPFAGGNAPISGSGSNPFAGGSTPISGGGSNPFAGAGSLPQQSPFDPLKEVLGNNIPFSGNTSNTAKPTFNASNAPVGNGNRNFGNNNATIGNFNSNYGSDSATIGNGNWNFNNNNATIGNGNWLFGKDNATLGNGNWYWDDGSNNATLGNGNWQFGKDNATIGNGNWDFGSNNTVIGNGNWIFTSGNKVVGNGNWLVDGDNTTIGGLESFPEGSKTDVDNLINSLIGKIGKDFVGLTGNLEVSDAQTFNRLILSKGTNINGKNISTDIQRLLASLNPNQGNGIAYQPGHNTQPVPEPTFSASLIVAGLLYLLLSKFKKRSLKIQ</sequence>